<dbReference type="InterPro" id="IPR045002">
    <property type="entry name" value="Ech1-like"/>
</dbReference>
<keyword evidence="9" id="KW-0413">Isomerase</keyword>
<dbReference type="FunFam" id="1.10.12.10:FF:000004">
    <property type="entry name" value="Delta3,5-delta2,4-dienoyl-CoA isomerase"/>
    <property type="match status" value="1"/>
</dbReference>
<evidence type="ECO:0000256" key="3">
    <source>
        <dbReference type="ARBA" id="ARBA00005254"/>
    </source>
</evidence>
<dbReference type="InterPro" id="IPR029045">
    <property type="entry name" value="ClpP/crotonase-like_dom_sf"/>
</dbReference>
<accession>A0A6H0XIQ2</accession>
<dbReference type="InterPro" id="IPR001753">
    <property type="entry name" value="Enoyl-CoA_hydra/iso"/>
</dbReference>
<keyword evidence="7" id="KW-0443">Lipid metabolism</keyword>
<name>A0A6H0XIQ2_9PEZI</name>
<dbReference type="SUPFAM" id="SSF52096">
    <property type="entry name" value="ClpP/crotonase"/>
    <property type="match status" value="1"/>
</dbReference>
<dbReference type="EMBL" id="CP051139">
    <property type="protein sequence ID" value="QIW94510.1"/>
    <property type="molecule type" value="Genomic_DNA"/>
</dbReference>
<organism evidence="10 11">
    <name type="scientific">Peltaster fructicola</name>
    <dbReference type="NCBI Taxonomy" id="286661"/>
    <lineage>
        <taxon>Eukaryota</taxon>
        <taxon>Fungi</taxon>
        <taxon>Dikarya</taxon>
        <taxon>Ascomycota</taxon>
        <taxon>Pezizomycotina</taxon>
        <taxon>Dothideomycetes</taxon>
        <taxon>Dothideomycetes incertae sedis</taxon>
        <taxon>Peltaster</taxon>
    </lineage>
</organism>
<evidence type="ECO:0000313" key="11">
    <source>
        <dbReference type="Proteomes" id="UP000503462"/>
    </source>
</evidence>
<dbReference type="GO" id="GO:0051750">
    <property type="term" value="F:delta(3,5)-delta(2,4)-dienoyl-CoA isomerase activity"/>
    <property type="evidence" value="ECO:0007669"/>
    <property type="project" value="TreeGrafter"/>
</dbReference>
<comment type="pathway">
    <text evidence="2">Lipid metabolism; fatty acid beta-oxidation.</text>
</comment>
<keyword evidence="4" id="KW-0276">Fatty acid metabolism</keyword>
<comment type="subcellular location">
    <subcellularLocation>
        <location evidence="1">Peroxisome</location>
    </subcellularLocation>
</comment>
<dbReference type="Proteomes" id="UP000503462">
    <property type="component" value="Chromosome 1"/>
</dbReference>
<evidence type="ECO:0000256" key="4">
    <source>
        <dbReference type="ARBA" id="ARBA00022832"/>
    </source>
</evidence>
<keyword evidence="8" id="KW-0576">Peroxisome</keyword>
<evidence type="ECO:0000256" key="9">
    <source>
        <dbReference type="ARBA" id="ARBA00023235"/>
    </source>
</evidence>
<dbReference type="GO" id="GO:0005739">
    <property type="term" value="C:mitochondrion"/>
    <property type="evidence" value="ECO:0007669"/>
    <property type="project" value="TreeGrafter"/>
</dbReference>
<evidence type="ECO:0000256" key="2">
    <source>
        <dbReference type="ARBA" id="ARBA00005005"/>
    </source>
</evidence>
<dbReference type="OrthoDB" id="14970at2759"/>
<protein>
    <submittedName>
        <fullName evidence="10">Uncharacterized protein</fullName>
    </submittedName>
</protein>
<evidence type="ECO:0000256" key="8">
    <source>
        <dbReference type="ARBA" id="ARBA00023140"/>
    </source>
</evidence>
<dbReference type="Gene3D" id="1.10.12.10">
    <property type="entry name" value="Lyase 2-enoyl-coa Hydratase, Chain A, domain 2"/>
    <property type="match status" value="1"/>
</dbReference>
<evidence type="ECO:0000256" key="6">
    <source>
        <dbReference type="ARBA" id="ARBA00023026"/>
    </source>
</evidence>
<keyword evidence="6" id="KW-0843">Virulence</keyword>
<proteinExistence type="inferred from homology"/>
<dbReference type="GO" id="GO:0005777">
    <property type="term" value="C:peroxisome"/>
    <property type="evidence" value="ECO:0007669"/>
    <property type="project" value="UniProtKB-SubCell"/>
</dbReference>
<comment type="similarity">
    <text evidence="3">Belongs to the enoyl-CoA hydratase/isomerase family.</text>
</comment>
<gene>
    <name evidence="10" type="ORF">AMS68_000028</name>
</gene>
<dbReference type="AlphaFoldDB" id="A0A6H0XIQ2"/>
<sequence>MAPTDYQHEYFNVTFPSEYVAHVEINRPKKLNAFVSAMWEGLGAIFRKMSYDPDIRVIVISGAGDRAFSAGLDVQAAATEGPLAGSENQNLDQARKAAALRRHIFEFQDDITAVEKCTKPVIAVLHGVAYGLAIDLSSACDIRFCAKNTRFSVKEVDIGIAADIGTLTRLPKANVPMSFIKEVALTAREFTPAEALQFGFVSGVFETKDDALAKALQTAALIASKSPVAVQSTKDVINFSRDHSVSDGLNYVAQVNSAMFFTKDVEDSMTAGLQKRKPKFAKL</sequence>
<evidence type="ECO:0000256" key="7">
    <source>
        <dbReference type="ARBA" id="ARBA00023098"/>
    </source>
</evidence>
<keyword evidence="11" id="KW-1185">Reference proteome</keyword>
<dbReference type="CDD" id="cd06558">
    <property type="entry name" value="crotonase-like"/>
    <property type="match status" value="1"/>
</dbReference>
<evidence type="ECO:0000256" key="5">
    <source>
        <dbReference type="ARBA" id="ARBA00022990"/>
    </source>
</evidence>
<keyword evidence="5" id="KW-0007">Acetylation</keyword>
<dbReference type="PANTHER" id="PTHR43149">
    <property type="entry name" value="ENOYL-COA HYDRATASE"/>
    <property type="match status" value="1"/>
</dbReference>
<dbReference type="InterPro" id="IPR014748">
    <property type="entry name" value="Enoyl-CoA_hydra_C"/>
</dbReference>
<dbReference type="Pfam" id="PF00378">
    <property type="entry name" value="ECH_1"/>
    <property type="match status" value="1"/>
</dbReference>
<dbReference type="PANTHER" id="PTHR43149:SF1">
    <property type="entry name" value="DELTA(3,5)-DELTA(2,4)-DIENOYL-COA ISOMERASE, MITOCHONDRIAL"/>
    <property type="match status" value="1"/>
</dbReference>
<evidence type="ECO:0000256" key="1">
    <source>
        <dbReference type="ARBA" id="ARBA00004275"/>
    </source>
</evidence>
<dbReference type="FunFam" id="3.90.226.10:FF:000024">
    <property type="entry name" value="Delta3,5-delta2,4-dienoyl-CoA isomerase"/>
    <property type="match status" value="1"/>
</dbReference>
<dbReference type="UniPathway" id="UPA00659"/>
<reference evidence="10 11" key="1">
    <citation type="journal article" date="2016" name="Sci. Rep.">
        <title>Peltaster fructicola genome reveals evolution from an invasive phytopathogen to an ectophytic parasite.</title>
        <authorList>
            <person name="Xu C."/>
            <person name="Chen H."/>
            <person name="Gleason M.L."/>
            <person name="Xu J.R."/>
            <person name="Liu H."/>
            <person name="Zhang R."/>
            <person name="Sun G."/>
        </authorList>
    </citation>
    <scope>NUCLEOTIDE SEQUENCE [LARGE SCALE GENOMIC DNA]</scope>
    <source>
        <strain evidence="10 11">LNHT1506</strain>
    </source>
</reference>
<dbReference type="Gene3D" id="3.90.226.10">
    <property type="entry name" value="2-enoyl-CoA Hydratase, Chain A, domain 1"/>
    <property type="match status" value="1"/>
</dbReference>
<dbReference type="GO" id="GO:0006635">
    <property type="term" value="P:fatty acid beta-oxidation"/>
    <property type="evidence" value="ECO:0007669"/>
    <property type="project" value="UniProtKB-UniPathway"/>
</dbReference>
<evidence type="ECO:0000313" key="10">
    <source>
        <dbReference type="EMBL" id="QIW94510.1"/>
    </source>
</evidence>